<dbReference type="RefSeq" id="WP_373321268.1">
    <property type="nucleotide sequence ID" value="NZ_BPQF01000010.1"/>
</dbReference>
<evidence type="ECO:0000256" key="1">
    <source>
        <dbReference type="SAM" id="MobiDB-lite"/>
    </source>
</evidence>
<dbReference type="InterPro" id="IPR009579">
    <property type="entry name" value="DUF1192"/>
</dbReference>
<evidence type="ECO:0000313" key="3">
    <source>
        <dbReference type="EMBL" id="GJD39296.1"/>
    </source>
</evidence>
<dbReference type="EMBL" id="BPQF01000010">
    <property type="protein sequence ID" value="GJD39296.1"/>
    <property type="molecule type" value="Genomic_DNA"/>
</dbReference>
<reference evidence="2" key="2">
    <citation type="submission" date="2019-12" db="EMBL/GenBank/DDBJ databases">
        <authorList>
            <person name="Cremers G."/>
        </authorList>
    </citation>
    <scope>NUCLEOTIDE SEQUENCE</scope>
    <source>
        <strain evidence="2">Mbul2</strain>
    </source>
</reference>
<accession>A0A679JXY3</accession>
<proteinExistence type="predicted"/>
<evidence type="ECO:0000313" key="4">
    <source>
        <dbReference type="Proteomes" id="UP001055307"/>
    </source>
</evidence>
<sequence>MTGGRAMRDDDTDRPKRTVSHTMGESLDTLSLDEIAERIALLRAEIERLESARTGKKTALDRASSIFKL</sequence>
<dbReference type="EMBL" id="LR743511">
    <property type="protein sequence ID" value="CAA2145505.1"/>
    <property type="molecule type" value="Genomic_DNA"/>
</dbReference>
<evidence type="ECO:0000313" key="2">
    <source>
        <dbReference type="EMBL" id="CAA2145505.1"/>
    </source>
</evidence>
<protein>
    <recommendedName>
        <fullName evidence="5">DUF1192 domain-containing protein</fullName>
    </recommendedName>
</protein>
<dbReference type="Pfam" id="PF06698">
    <property type="entry name" value="DUF1192"/>
    <property type="match status" value="1"/>
</dbReference>
<dbReference type="Proteomes" id="UP001055307">
    <property type="component" value="Unassembled WGS sequence"/>
</dbReference>
<feature type="region of interest" description="Disordered" evidence="1">
    <location>
        <begin position="1"/>
        <end position="23"/>
    </location>
</feature>
<reference evidence="3" key="3">
    <citation type="submission" date="2021-08" db="EMBL/GenBank/DDBJ databases">
        <authorList>
            <person name="Tani A."/>
            <person name="Ola A."/>
            <person name="Ogura Y."/>
            <person name="Katsura K."/>
            <person name="Hayashi T."/>
        </authorList>
    </citation>
    <scope>NUCLEOTIDE SEQUENCE</scope>
    <source>
        <strain evidence="3">DSM 21893</strain>
    </source>
</reference>
<feature type="compositionally biased region" description="Basic and acidic residues" evidence="1">
    <location>
        <begin position="1"/>
        <end position="16"/>
    </location>
</feature>
<reference evidence="3" key="1">
    <citation type="journal article" date="2016" name="Front. Microbiol.">
        <title>Genome Sequence of the Piezophilic, Mesophilic Sulfate-Reducing Bacterium Desulfovibrio indicus J2T.</title>
        <authorList>
            <person name="Cao J."/>
            <person name="Maignien L."/>
            <person name="Shao Z."/>
            <person name="Alain K."/>
            <person name="Jebbar M."/>
        </authorList>
    </citation>
    <scope>NUCLEOTIDE SEQUENCE</scope>
    <source>
        <strain evidence="3">DSM 21893</strain>
    </source>
</reference>
<dbReference type="AlphaFoldDB" id="A0A679JXY3"/>
<gene>
    <name evidence="2" type="ORF">MBLL_04631</name>
    <name evidence="3" type="ORF">OICFNHDK_1755</name>
</gene>
<name>A0A679JXY3_9HYPH</name>
<organism evidence="2">
    <name type="scientific">Methylobacterium bullatum</name>
    <dbReference type="NCBI Taxonomy" id="570505"/>
    <lineage>
        <taxon>Bacteria</taxon>
        <taxon>Pseudomonadati</taxon>
        <taxon>Pseudomonadota</taxon>
        <taxon>Alphaproteobacteria</taxon>
        <taxon>Hyphomicrobiales</taxon>
        <taxon>Methylobacteriaceae</taxon>
        <taxon>Methylobacterium</taxon>
    </lineage>
</organism>
<evidence type="ECO:0008006" key="5">
    <source>
        <dbReference type="Google" id="ProtNLM"/>
    </source>
</evidence>
<keyword evidence="4" id="KW-1185">Reference proteome</keyword>